<feature type="region of interest" description="Disordered" evidence="1">
    <location>
        <begin position="762"/>
        <end position="786"/>
    </location>
</feature>
<dbReference type="EMBL" id="JTDE01021202">
    <property type="protein sequence ID" value="KAF7233254.1"/>
    <property type="molecule type" value="Genomic_DNA"/>
</dbReference>
<keyword evidence="2" id="KW-0812">Transmembrane</keyword>
<dbReference type="InterPro" id="IPR043159">
    <property type="entry name" value="Lectin_gal-bd_sf"/>
</dbReference>
<reference evidence="4" key="1">
    <citation type="submission" date="2019-07" db="EMBL/GenBank/DDBJ databases">
        <title>Annotation for the trematode Paragonimus miyazaki's.</title>
        <authorList>
            <person name="Choi Y.-J."/>
        </authorList>
    </citation>
    <scope>NUCLEOTIDE SEQUENCE</scope>
    <source>
        <strain evidence="4">Japan</strain>
    </source>
</reference>
<feature type="compositionally biased region" description="Polar residues" evidence="1">
    <location>
        <begin position="1181"/>
        <end position="1193"/>
    </location>
</feature>
<keyword evidence="2" id="KW-0472">Membrane</keyword>
<feature type="compositionally biased region" description="Pro residues" evidence="1">
    <location>
        <begin position="773"/>
        <end position="786"/>
    </location>
</feature>
<evidence type="ECO:0000313" key="5">
    <source>
        <dbReference type="Proteomes" id="UP000822476"/>
    </source>
</evidence>
<feature type="compositionally biased region" description="Low complexity" evidence="1">
    <location>
        <begin position="762"/>
        <end position="772"/>
    </location>
</feature>
<feature type="transmembrane region" description="Helical" evidence="2">
    <location>
        <begin position="526"/>
        <end position="548"/>
    </location>
</feature>
<feature type="region of interest" description="Disordered" evidence="1">
    <location>
        <begin position="1181"/>
        <end position="1210"/>
    </location>
</feature>
<dbReference type="CDD" id="cd22823">
    <property type="entry name" value="Gal_Rha_Lectin"/>
    <property type="match status" value="1"/>
</dbReference>
<dbReference type="OrthoDB" id="6243832at2759"/>
<evidence type="ECO:0000256" key="3">
    <source>
        <dbReference type="SAM" id="SignalP"/>
    </source>
</evidence>
<evidence type="ECO:0000256" key="1">
    <source>
        <dbReference type="SAM" id="MobiDB-lite"/>
    </source>
</evidence>
<feature type="chain" id="PRO_5035920943" description="CUB domain-containing protein" evidence="3">
    <location>
        <begin position="25"/>
        <end position="1436"/>
    </location>
</feature>
<feature type="region of interest" description="Disordered" evidence="1">
    <location>
        <begin position="1407"/>
        <end position="1436"/>
    </location>
</feature>
<keyword evidence="3" id="KW-0732">Signal</keyword>
<organism evidence="4 5">
    <name type="scientific">Paragonimus skrjabini miyazakii</name>
    <dbReference type="NCBI Taxonomy" id="59628"/>
    <lineage>
        <taxon>Eukaryota</taxon>
        <taxon>Metazoa</taxon>
        <taxon>Spiralia</taxon>
        <taxon>Lophotrochozoa</taxon>
        <taxon>Platyhelminthes</taxon>
        <taxon>Trematoda</taxon>
        <taxon>Digenea</taxon>
        <taxon>Plagiorchiida</taxon>
        <taxon>Troglotremata</taxon>
        <taxon>Troglotrematidae</taxon>
        <taxon>Paragonimus</taxon>
    </lineage>
</organism>
<dbReference type="Gene3D" id="2.60.120.740">
    <property type="match status" value="1"/>
</dbReference>
<evidence type="ECO:0008006" key="6">
    <source>
        <dbReference type="Google" id="ProtNLM"/>
    </source>
</evidence>
<feature type="signal peptide" evidence="3">
    <location>
        <begin position="1"/>
        <end position="24"/>
    </location>
</feature>
<keyword evidence="2" id="KW-1133">Transmembrane helix</keyword>
<evidence type="ECO:0000313" key="4">
    <source>
        <dbReference type="EMBL" id="KAF7233254.1"/>
    </source>
</evidence>
<feature type="region of interest" description="Disordered" evidence="1">
    <location>
        <begin position="1254"/>
        <end position="1283"/>
    </location>
</feature>
<protein>
    <recommendedName>
        <fullName evidence="6">CUB domain-containing protein</fullName>
    </recommendedName>
</protein>
<keyword evidence="5" id="KW-1185">Reference proteome</keyword>
<accession>A0A8S9YL00</accession>
<sequence>MMHFALYGTINAVIILWFVNTVVSGEWNLTCYDDQLKIDCDYSEKIVVHEAQFGYFHTSVKRKELEHFCTTHQDRDCWAEVTASISRLCSGHRSCVKTVHYSVDLPHEFITKKCPVSTEGSKPSLFVEYSCISTTLFTNLDGSNHMVDAEQVGGYLTTIDYTETQNTGTEWRSHLAEAICQPGNEQLPYRFFLPTPSTLSRPAFGHEEAVSFVLRVKDLSFTQPFVGVGTPDAQKRKMRLADETECGSPGRPCQHDYLEVSAKLPASSVPHLADGSSALLPVARFCLIEDQRTDLVREETLMIDSTWVGRTFGPLPAATGLQFKSNLNLLDANALPGKGVLLEYIALFCTPINAPSGYGVVDYRFQTLPQSSHTIAYVEIFCPTNRWLEPQQPRQAPNEQTGQSWWLERQQHTTRICDHHSRTWSPDRIPEACLTESELEAFVVKIQSRMEQEQNAASGYGTPSVPSHNILLDNNHSLLSVAHEVLHEEVNIPDNISVKTMLTSMGRTGTQDESAEEQKMHAGTSIAVGAAVGFILCLLAVVLIVYSLRHRLVAQYHKSVTYPLPDRLSRSCSTFNPSIHSYYPTMNSVDIRRKWNKSKWDLFKSWHVTPCSQNLSGTYPDLPRQTAFHGSLTAGSRTPDTMLAGKLNPAWRVQINRNGVSSFSLVPGCPNATGGFDNNISVNTSPWLRTNSTTRLGTKPQFFASSGELVSPIEGQLQVPRSWWLPWRRSFRRQRRLYTQLQRRKEVLYQSQRRLMESSLMSNSSSVQFSQPPSVPLPATPTMPQPNQPAEKIPNGRLHEQPFSQHTMHSCKTLTTSDGLAHNTSNGILDLRRDGRFTSPYPPTFPNGISFPQFNYTNMDPVTGCMITTRAPPYPGAGEPVDVTYTGDEQLPWKTPTGNSISQGFRRLSSFLRTLNGSLTPPRSNRQSQQLIHQIHPQSMSTLNSAHYFPICSNDANAMMGPVLGLPPTSMTNSPRPRSESGSIRPNRIGLLRNLFHIPNPRGDATASMYNLDGEDSSTFGDVTSGSVTTKTSRIGSTVNTSPACGPAEYWTHYPDASHTISTASTVRAPSPPTVRLQHGNGATSARFPHSTNITQPGAFRNVTSSNDMPPHSNDPYLVPSSVKRLRGEMGRMVILKPAKTTPVSETDPLPSGTSSAISSQVFADSVEDEHEVLDMIDIQSNNNHLGQNSTTDEGAPSRPRSLLDQGASGGRQWSEAAVIDYVMYDETRSLGNTLATSEAKPMVIPKGELLSTQVGDSPETVRNLKRKHSKGKVNPESRPLSEAMISNHYYDGNENLQDYPEPTEPAPPLPNLPPRINPPISRLHPPLPPLWTQTSTGAVSFSRSPEPHSMAPFYRDEYGSMDSLYETVDQFKPINNRTPSQEQALKATLSSSRVTIPFAQECSAERQKLALPPTPDSLESLRAPVASSDEETDGA</sequence>
<proteinExistence type="predicted"/>
<name>A0A8S9YL00_9TREM</name>
<comment type="caution">
    <text evidence="4">The sequence shown here is derived from an EMBL/GenBank/DDBJ whole genome shotgun (WGS) entry which is preliminary data.</text>
</comment>
<evidence type="ECO:0000256" key="2">
    <source>
        <dbReference type="SAM" id="Phobius"/>
    </source>
</evidence>
<gene>
    <name evidence="4" type="ORF">EG68_04888</name>
</gene>
<dbReference type="Proteomes" id="UP000822476">
    <property type="component" value="Unassembled WGS sequence"/>
</dbReference>